<organism evidence="14 15">
    <name type="scientific">Oceanococcus atlanticus</name>
    <dbReference type="NCBI Taxonomy" id="1317117"/>
    <lineage>
        <taxon>Bacteria</taxon>
        <taxon>Pseudomonadati</taxon>
        <taxon>Pseudomonadota</taxon>
        <taxon>Gammaproteobacteria</taxon>
        <taxon>Chromatiales</taxon>
        <taxon>Oceanococcaceae</taxon>
        <taxon>Oceanococcus</taxon>
    </lineage>
</organism>
<dbReference type="InterPro" id="IPR037066">
    <property type="entry name" value="Plug_dom_sf"/>
</dbReference>
<dbReference type="Gene3D" id="3.55.50.30">
    <property type="match status" value="1"/>
</dbReference>
<dbReference type="PROSITE" id="PS52016">
    <property type="entry name" value="TONB_DEPENDENT_REC_3"/>
    <property type="match status" value="1"/>
</dbReference>
<sequence length="806" mass="89691">MINALRGPLATLMLLLCSAAFAQVFDLRIDAGALDSALIELATQTDVQLIVDVGLLANHDVLALSGRYSLSQALTELLSGTDLMFEIADHTVRIGPGPEPLAAIGTVEIVAGVLDGVGASSDILATEQLVNYAAPGASLGGFGATRLRDIPRAVSVMTQQRMRDQHIVDVADALDRLPGLSLDERTLDRTIAHGRAFPLEDIQLDGGGLLHSFDNLLEGDLSAYDRVELLRGSDGVGIGYAGPGGLLNLVRKRPLDSPQLGIQAGMGSWSFRDVTIDVTGPLTRSRRLRGRSVLSMTSKDYFYATSDLSRQSLYLVAEADVAQGVLARSGVQWLRQRATPWPDEGFGGQELDQAELSRAQSLTLPWQFDDRNSRTLFAALDAHLLDVWFIELRADQVVTDTDELSASLVGYLDGESGDGLEFAYPMQIIGDRRQNLVRIQVKRLFELWGLEHALVLSSGRSREQLEDVVYADNGEYSEPFNLFEFQPSEIPRPSVDQLVDRYTSTLNRENVTLALSLKLWPRFELTSAWRWNKISSARGLGQQSFERDEDHHDALSYVALNAELTQKWSAFASTADVYSSNMGMHTESGNIPKPSTGRSFDVGLKFAALDDRAQAMLSWYRVELNHPHRYIGSSQDDPSCCYDSGADYRILSQGLDFEFAGRLGSRWRIATNYQFNRNWFAGADVYEHGATANKSVPKHLFKSWLNWSSRRWPLELGVGLHAQSRSNQFHIFQMSAEGQLIRTAMSQPGYARVDGRLHWAVSRGWSVSMNVENILDRHYFVAREFDFGSNLYGEPRRYRVSVRARW</sequence>
<reference evidence="14 15" key="1">
    <citation type="submission" date="2013-04" db="EMBL/GenBank/DDBJ databases">
        <title>Oceanococcus atlanticus 22II-S10r2 Genome Sequencing.</title>
        <authorList>
            <person name="Lai Q."/>
            <person name="Li G."/>
            <person name="Shao Z."/>
        </authorList>
    </citation>
    <scope>NUCLEOTIDE SEQUENCE [LARGE SCALE GENOMIC DNA]</scope>
    <source>
        <strain evidence="14 15">22II-S10r2</strain>
    </source>
</reference>
<accession>A0A1Y1SI24</accession>
<dbReference type="InterPro" id="IPR039426">
    <property type="entry name" value="TonB-dep_rcpt-like"/>
</dbReference>
<dbReference type="PANTHER" id="PTHR32552">
    <property type="entry name" value="FERRICHROME IRON RECEPTOR-RELATED"/>
    <property type="match status" value="1"/>
</dbReference>
<evidence type="ECO:0000256" key="5">
    <source>
        <dbReference type="ARBA" id="ARBA00022692"/>
    </source>
</evidence>
<evidence type="ECO:0000256" key="9">
    <source>
        <dbReference type="ARBA" id="ARBA00023237"/>
    </source>
</evidence>
<evidence type="ECO:0000256" key="7">
    <source>
        <dbReference type="ARBA" id="ARBA00023077"/>
    </source>
</evidence>
<protein>
    <submittedName>
        <fullName evidence="14">Fe(3+)-pyochelin receptor</fullName>
    </submittedName>
</protein>
<evidence type="ECO:0000256" key="12">
    <source>
        <dbReference type="SAM" id="SignalP"/>
    </source>
</evidence>
<keyword evidence="5 10" id="KW-0812">Transmembrane</keyword>
<dbReference type="Gene3D" id="2.170.130.10">
    <property type="entry name" value="TonB-dependent receptor, plug domain"/>
    <property type="match status" value="1"/>
</dbReference>
<dbReference type="PANTHER" id="PTHR32552:SF74">
    <property type="entry name" value="HYDROXAMATE SIDEROPHORE RECEPTOR FHUE"/>
    <property type="match status" value="1"/>
</dbReference>
<keyword evidence="3 10" id="KW-1134">Transmembrane beta strand</keyword>
<keyword evidence="8 10" id="KW-0472">Membrane</keyword>
<dbReference type="InterPro" id="IPR012910">
    <property type="entry name" value="Plug_dom"/>
</dbReference>
<dbReference type="InterPro" id="IPR000531">
    <property type="entry name" value="Beta-barrel_TonB"/>
</dbReference>
<keyword evidence="12" id="KW-0732">Signal</keyword>
<dbReference type="SUPFAM" id="SSF56935">
    <property type="entry name" value="Porins"/>
    <property type="match status" value="1"/>
</dbReference>
<dbReference type="STRING" id="1317117.ATO7_04205"/>
<evidence type="ECO:0000256" key="8">
    <source>
        <dbReference type="ARBA" id="ARBA00023136"/>
    </source>
</evidence>
<keyword evidence="4" id="KW-0410">Iron transport</keyword>
<dbReference type="GO" id="GO:0015344">
    <property type="term" value="F:siderophore uptake transmembrane transporter activity"/>
    <property type="evidence" value="ECO:0007669"/>
    <property type="project" value="TreeGrafter"/>
</dbReference>
<evidence type="ECO:0000256" key="3">
    <source>
        <dbReference type="ARBA" id="ARBA00022452"/>
    </source>
</evidence>
<comment type="similarity">
    <text evidence="10 11">Belongs to the TonB-dependent receptor family.</text>
</comment>
<keyword evidence="15" id="KW-1185">Reference proteome</keyword>
<gene>
    <name evidence="14" type="ORF">ATO7_04205</name>
</gene>
<dbReference type="GO" id="GO:0009279">
    <property type="term" value="C:cell outer membrane"/>
    <property type="evidence" value="ECO:0007669"/>
    <property type="project" value="UniProtKB-SubCell"/>
</dbReference>
<dbReference type="Proteomes" id="UP000192342">
    <property type="component" value="Unassembled WGS sequence"/>
</dbReference>
<dbReference type="SMART" id="SM00965">
    <property type="entry name" value="STN"/>
    <property type="match status" value="1"/>
</dbReference>
<evidence type="ECO:0000259" key="13">
    <source>
        <dbReference type="SMART" id="SM00965"/>
    </source>
</evidence>
<dbReference type="InterPro" id="IPR036942">
    <property type="entry name" value="Beta-barrel_TonB_sf"/>
</dbReference>
<keyword evidence="4" id="KW-0406">Ion transport</keyword>
<evidence type="ECO:0000313" key="15">
    <source>
        <dbReference type="Proteomes" id="UP000192342"/>
    </source>
</evidence>
<keyword evidence="7 11" id="KW-0798">TonB box</keyword>
<dbReference type="Pfam" id="PF07715">
    <property type="entry name" value="Plug"/>
    <property type="match status" value="1"/>
</dbReference>
<evidence type="ECO:0000256" key="11">
    <source>
        <dbReference type="RuleBase" id="RU003357"/>
    </source>
</evidence>
<comment type="caution">
    <text evidence="14">The sequence shown here is derived from an EMBL/GenBank/DDBJ whole genome shotgun (WGS) entry which is preliminary data.</text>
</comment>
<feature type="signal peptide" evidence="12">
    <location>
        <begin position="1"/>
        <end position="22"/>
    </location>
</feature>
<keyword evidence="9 10" id="KW-0998">Cell outer membrane</keyword>
<dbReference type="Pfam" id="PF00593">
    <property type="entry name" value="TonB_dep_Rec_b-barrel"/>
    <property type="match status" value="1"/>
</dbReference>
<comment type="subcellular location">
    <subcellularLocation>
        <location evidence="1 10">Cell outer membrane</location>
        <topology evidence="1 10">Multi-pass membrane protein</topology>
    </subcellularLocation>
</comment>
<name>A0A1Y1SI24_9GAMM</name>
<proteinExistence type="inferred from homology"/>
<evidence type="ECO:0000256" key="2">
    <source>
        <dbReference type="ARBA" id="ARBA00022448"/>
    </source>
</evidence>
<feature type="chain" id="PRO_5012666005" evidence="12">
    <location>
        <begin position="23"/>
        <end position="806"/>
    </location>
</feature>
<evidence type="ECO:0000256" key="10">
    <source>
        <dbReference type="PROSITE-ProRule" id="PRU01360"/>
    </source>
</evidence>
<dbReference type="Gene3D" id="2.40.170.20">
    <property type="entry name" value="TonB-dependent receptor, beta-barrel domain"/>
    <property type="match status" value="1"/>
</dbReference>
<evidence type="ECO:0000256" key="6">
    <source>
        <dbReference type="ARBA" id="ARBA00023004"/>
    </source>
</evidence>
<evidence type="ECO:0000313" key="14">
    <source>
        <dbReference type="EMBL" id="ORE89050.1"/>
    </source>
</evidence>
<feature type="domain" description="Secretin/TonB short N-terminal" evidence="13">
    <location>
        <begin position="47"/>
        <end position="97"/>
    </location>
</feature>
<keyword evidence="6" id="KW-0408">Iron</keyword>
<dbReference type="InterPro" id="IPR011662">
    <property type="entry name" value="Secretin/TonB_short_N"/>
</dbReference>
<keyword evidence="14" id="KW-0675">Receptor</keyword>
<keyword evidence="2 10" id="KW-0813">Transport</keyword>
<evidence type="ECO:0000256" key="1">
    <source>
        <dbReference type="ARBA" id="ARBA00004571"/>
    </source>
</evidence>
<evidence type="ECO:0000256" key="4">
    <source>
        <dbReference type="ARBA" id="ARBA00022496"/>
    </source>
</evidence>
<dbReference type="AlphaFoldDB" id="A0A1Y1SI24"/>
<dbReference type="EMBL" id="AQQV01000001">
    <property type="protein sequence ID" value="ORE89050.1"/>
    <property type="molecule type" value="Genomic_DNA"/>
</dbReference>